<keyword evidence="1 2" id="KW-0694">RNA-binding</keyword>
<feature type="domain" description="RRM" evidence="3">
    <location>
        <begin position="53"/>
        <end position="127"/>
    </location>
</feature>
<gene>
    <name evidence="4" type="ORF">HAX54_030471</name>
</gene>
<dbReference type="InterPro" id="IPR000504">
    <property type="entry name" value="RRM_dom"/>
</dbReference>
<dbReference type="InterPro" id="IPR050886">
    <property type="entry name" value="RNA-binding_reg"/>
</dbReference>
<dbReference type="EMBL" id="JACEIK010003820">
    <property type="protein sequence ID" value="MCD9643212.1"/>
    <property type="molecule type" value="Genomic_DNA"/>
</dbReference>
<dbReference type="PROSITE" id="PS50102">
    <property type="entry name" value="RRM"/>
    <property type="match status" value="1"/>
</dbReference>
<dbReference type="SUPFAM" id="SSF54928">
    <property type="entry name" value="RNA-binding domain, RBD"/>
    <property type="match status" value="1"/>
</dbReference>
<reference evidence="4 5" key="1">
    <citation type="journal article" date="2021" name="BMC Genomics">
        <title>Datura genome reveals duplications of psychoactive alkaloid biosynthetic genes and high mutation rate following tissue culture.</title>
        <authorList>
            <person name="Rajewski A."/>
            <person name="Carter-House D."/>
            <person name="Stajich J."/>
            <person name="Litt A."/>
        </authorList>
    </citation>
    <scope>NUCLEOTIDE SEQUENCE [LARGE SCALE GENOMIC DNA]</scope>
    <source>
        <strain evidence="4">AR-01</strain>
    </source>
</reference>
<evidence type="ECO:0000313" key="5">
    <source>
        <dbReference type="Proteomes" id="UP000823775"/>
    </source>
</evidence>
<evidence type="ECO:0000256" key="2">
    <source>
        <dbReference type="PROSITE-ProRule" id="PRU00176"/>
    </source>
</evidence>
<dbReference type="InterPro" id="IPR012677">
    <property type="entry name" value="Nucleotide-bd_a/b_plait_sf"/>
</dbReference>
<evidence type="ECO:0000259" key="3">
    <source>
        <dbReference type="PROSITE" id="PS50102"/>
    </source>
</evidence>
<sequence length="127" mass="14342">MLVNLKTRGRSWKAPPIQSLLIKKYEDDINETTTDEDDSYVVVMLKVEAVLDQKCFVSGLAWVTTDQTLVEAFSQFGDVIESKIINDREIGRSRGFGLVIFKDEQVMRDAIEGVNGWDLGSRNITVN</sequence>
<name>A0ABS8V9U1_DATST</name>
<evidence type="ECO:0000313" key="4">
    <source>
        <dbReference type="EMBL" id="MCD9643212.1"/>
    </source>
</evidence>
<comment type="caution">
    <text evidence="4">The sequence shown here is derived from an EMBL/GenBank/DDBJ whole genome shotgun (WGS) entry which is preliminary data.</text>
</comment>
<dbReference type="InterPro" id="IPR035979">
    <property type="entry name" value="RBD_domain_sf"/>
</dbReference>
<protein>
    <recommendedName>
        <fullName evidence="3">RRM domain-containing protein</fullName>
    </recommendedName>
</protein>
<dbReference type="PANTHER" id="PTHR48024:SF56">
    <property type="entry name" value="HETEROGENEOUS NUCLEAR RIBONUCLEOPROTEIN A0"/>
    <property type="match status" value="1"/>
</dbReference>
<dbReference type="Proteomes" id="UP000823775">
    <property type="component" value="Unassembled WGS sequence"/>
</dbReference>
<evidence type="ECO:0000256" key="1">
    <source>
        <dbReference type="ARBA" id="ARBA00022884"/>
    </source>
</evidence>
<dbReference type="PANTHER" id="PTHR48024">
    <property type="entry name" value="GEO13361P1-RELATED"/>
    <property type="match status" value="1"/>
</dbReference>
<keyword evidence="5" id="KW-1185">Reference proteome</keyword>
<accession>A0ABS8V9U1</accession>
<proteinExistence type="predicted"/>
<dbReference type="SMART" id="SM00360">
    <property type="entry name" value="RRM"/>
    <property type="match status" value="1"/>
</dbReference>
<dbReference type="Gene3D" id="3.30.70.330">
    <property type="match status" value="1"/>
</dbReference>
<organism evidence="4 5">
    <name type="scientific">Datura stramonium</name>
    <name type="common">Jimsonweed</name>
    <name type="synonym">Common thornapple</name>
    <dbReference type="NCBI Taxonomy" id="4076"/>
    <lineage>
        <taxon>Eukaryota</taxon>
        <taxon>Viridiplantae</taxon>
        <taxon>Streptophyta</taxon>
        <taxon>Embryophyta</taxon>
        <taxon>Tracheophyta</taxon>
        <taxon>Spermatophyta</taxon>
        <taxon>Magnoliopsida</taxon>
        <taxon>eudicotyledons</taxon>
        <taxon>Gunneridae</taxon>
        <taxon>Pentapetalae</taxon>
        <taxon>asterids</taxon>
        <taxon>lamiids</taxon>
        <taxon>Solanales</taxon>
        <taxon>Solanaceae</taxon>
        <taxon>Solanoideae</taxon>
        <taxon>Datureae</taxon>
        <taxon>Datura</taxon>
    </lineage>
</organism>
<dbReference type="Pfam" id="PF00076">
    <property type="entry name" value="RRM_1"/>
    <property type="match status" value="1"/>
</dbReference>